<dbReference type="SMART" id="SM00421">
    <property type="entry name" value="HTH_LUXR"/>
    <property type="match status" value="1"/>
</dbReference>
<dbReference type="RefSeq" id="WP_092529815.1">
    <property type="nucleotide sequence ID" value="NZ_FOWW01000003.1"/>
</dbReference>
<dbReference type="SUPFAM" id="SSF46894">
    <property type="entry name" value="C-terminal effector domain of the bipartite response regulators"/>
    <property type="match status" value="1"/>
</dbReference>
<dbReference type="EMBL" id="FOWW01000003">
    <property type="protein sequence ID" value="SFP69602.1"/>
    <property type="molecule type" value="Genomic_DNA"/>
</dbReference>
<reference evidence="6" key="1">
    <citation type="submission" date="2016-10" db="EMBL/GenBank/DDBJ databases">
        <authorList>
            <person name="Varghese N."/>
            <person name="Submissions S."/>
        </authorList>
    </citation>
    <scope>NUCLEOTIDE SEQUENCE [LARGE SCALE GENOMIC DNA]</scope>
    <source>
        <strain evidence="6">CGMCC 4.5579</strain>
    </source>
</reference>
<keyword evidence="3" id="KW-0804">Transcription</keyword>
<dbReference type="GO" id="GO:0006355">
    <property type="term" value="P:regulation of DNA-templated transcription"/>
    <property type="evidence" value="ECO:0007669"/>
    <property type="project" value="InterPro"/>
</dbReference>
<evidence type="ECO:0000256" key="3">
    <source>
        <dbReference type="ARBA" id="ARBA00023163"/>
    </source>
</evidence>
<dbReference type="InterPro" id="IPR036388">
    <property type="entry name" value="WH-like_DNA-bd_sf"/>
</dbReference>
<proteinExistence type="predicted"/>
<evidence type="ECO:0000259" key="4">
    <source>
        <dbReference type="PROSITE" id="PS50043"/>
    </source>
</evidence>
<dbReference type="PANTHER" id="PTHR44688:SF16">
    <property type="entry name" value="DNA-BINDING TRANSCRIPTIONAL ACTIVATOR DEVR_DOSR"/>
    <property type="match status" value="1"/>
</dbReference>
<evidence type="ECO:0000313" key="5">
    <source>
        <dbReference type="EMBL" id="SFP69602.1"/>
    </source>
</evidence>
<feature type="domain" description="HTH luxR-type" evidence="4">
    <location>
        <begin position="733"/>
        <end position="798"/>
    </location>
</feature>
<evidence type="ECO:0000256" key="2">
    <source>
        <dbReference type="ARBA" id="ARBA00023125"/>
    </source>
</evidence>
<protein>
    <submittedName>
        <fullName evidence="5">Regulatory protein, luxR family</fullName>
    </submittedName>
</protein>
<dbReference type="InterPro" id="IPR000792">
    <property type="entry name" value="Tscrpt_reg_LuxR_C"/>
</dbReference>
<evidence type="ECO:0000256" key="1">
    <source>
        <dbReference type="ARBA" id="ARBA00023015"/>
    </source>
</evidence>
<dbReference type="Proteomes" id="UP000198727">
    <property type="component" value="Unassembled WGS sequence"/>
</dbReference>
<dbReference type="PROSITE" id="PS50043">
    <property type="entry name" value="HTH_LUXR_2"/>
    <property type="match status" value="1"/>
</dbReference>
<keyword evidence="1" id="KW-0805">Transcription regulation</keyword>
<accession>A0A1I5SFW7</accession>
<organism evidence="5 6">
    <name type="scientific">Amycolatopsis arida</name>
    <dbReference type="NCBI Taxonomy" id="587909"/>
    <lineage>
        <taxon>Bacteria</taxon>
        <taxon>Bacillati</taxon>
        <taxon>Actinomycetota</taxon>
        <taxon>Actinomycetes</taxon>
        <taxon>Pseudonocardiales</taxon>
        <taxon>Pseudonocardiaceae</taxon>
        <taxon>Amycolatopsis</taxon>
    </lineage>
</organism>
<dbReference type="InterPro" id="IPR011990">
    <property type="entry name" value="TPR-like_helical_dom_sf"/>
</dbReference>
<dbReference type="PROSITE" id="PS00622">
    <property type="entry name" value="HTH_LUXR_1"/>
    <property type="match status" value="1"/>
</dbReference>
<dbReference type="CDD" id="cd06170">
    <property type="entry name" value="LuxR_C_like"/>
    <property type="match status" value="1"/>
</dbReference>
<dbReference type="GO" id="GO:0003677">
    <property type="term" value="F:DNA binding"/>
    <property type="evidence" value="ECO:0007669"/>
    <property type="project" value="UniProtKB-KW"/>
</dbReference>
<dbReference type="AlphaFoldDB" id="A0A1I5SFW7"/>
<dbReference type="PRINTS" id="PR00038">
    <property type="entry name" value="HTHLUXR"/>
</dbReference>
<dbReference type="Pfam" id="PF00196">
    <property type="entry name" value="GerE"/>
    <property type="match status" value="1"/>
</dbReference>
<dbReference type="STRING" id="587909.SAMN05421810_103128"/>
<dbReference type="InterPro" id="IPR016032">
    <property type="entry name" value="Sig_transdc_resp-reg_C-effctor"/>
</dbReference>
<sequence length="800" mass="83026">MKQPTATPTDLVLDEPTRRLAAAVATGRLAPARLAVVAPGGYGKSAFLAHLERECVRVGTPVARFRQGAEPAAVVLVDDAHDLGERELAGLAELAADERTGLVIAARTWPRSAALNAMLGGLRGQVVLRPLDAGQIAELVPARLAEFVHAQTGGVPGLVRILAGALTGRTEREVPAAALAELRHELDRADTDTLRVLLAADVGAGRDVDLLAGLLETPPERAVEAARATGLLTQDGTLLPIGSRALRALVPASRRHAVCRRLAELRLRRGGRVLPLVRPLLDVGLGGPEVAATFRAGAEEAAAGDPALAARLLDAAVAAGLPAAEVGAWRAELAARAGDLDTALRLADEVIAAPEAPERSAGARVAGVALAHRGQLARSAELFRWAGSAPAFAAIGLLGTGRPAEAGAVLDAAPGDAPPTLLSGAMSAAARGLLDSVTGSPTLALSTLASSAEMLEPVGRGVLLPDSPAALGAVVAIHDGQLAIAESLVERALAAGVGGALLAARHRLLLAWAAMVRGDLETATARLRAAGQPTAPRDWLFAVGLRVGLARRASDVGGLRRIWGQACEAVIRHPVDLFTLLPFGELAVAAARLGDHDRLVPHLRRVRELLTALDEPPLWTTPVWWSALHSAIVAERPEEAAEAAEALGVGGGSYRATLAAAARCWVRVMGGKVERDEVEAAARGLHDAGLCWDGARLAGQAAIRTRDRAAMVALLDTARGLQGEGAAPRVEPAAPGGGRLSERELQVAELVVAGMTYKQVGDRLFISAKTVEHHMARMRQRLGARNRAELLAQLRALLGK</sequence>
<dbReference type="PANTHER" id="PTHR44688">
    <property type="entry name" value="DNA-BINDING TRANSCRIPTIONAL ACTIVATOR DEVR_DOSR"/>
    <property type="match status" value="1"/>
</dbReference>
<keyword evidence="6" id="KW-1185">Reference proteome</keyword>
<name>A0A1I5SFW7_9PSEU</name>
<evidence type="ECO:0000313" key="6">
    <source>
        <dbReference type="Proteomes" id="UP000198727"/>
    </source>
</evidence>
<keyword evidence="2" id="KW-0238">DNA-binding</keyword>
<dbReference type="Gene3D" id="1.10.10.10">
    <property type="entry name" value="Winged helix-like DNA-binding domain superfamily/Winged helix DNA-binding domain"/>
    <property type="match status" value="1"/>
</dbReference>
<dbReference type="OrthoDB" id="4811808at2"/>
<dbReference type="Gene3D" id="1.25.40.10">
    <property type="entry name" value="Tetratricopeptide repeat domain"/>
    <property type="match status" value="1"/>
</dbReference>
<gene>
    <name evidence="5" type="ORF">SAMN05421810_103128</name>
</gene>